<organism evidence="4 5">
    <name type="scientific">Cymbomonas tetramitiformis</name>
    <dbReference type="NCBI Taxonomy" id="36881"/>
    <lineage>
        <taxon>Eukaryota</taxon>
        <taxon>Viridiplantae</taxon>
        <taxon>Chlorophyta</taxon>
        <taxon>Pyramimonadophyceae</taxon>
        <taxon>Pyramimonadales</taxon>
        <taxon>Pyramimonadaceae</taxon>
        <taxon>Cymbomonas</taxon>
    </lineage>
</organism>
<evidence type="ECO:0000256" key="2">
    <source>
        <dbReference type="SAM" id="MobiDB-lite"/>
    </source>
</evidence>
<protein>
    <submittedName>
        <fullName evidence="4">DNA repair and recombination protein rad54b</fullName>
    </submittedName>
</protein>
<keyword evidence="5" id="KW-1185">Reference proteome</keyword>
<dbReference type="EMBL" id="LGRX02002680">
    <property type="protein sequence ID" value="KAK3283696.1"/>
    <property type="molecule type" value="Genomic_DNA"/>
</dbReference>
<dbReference type="InterPro" id="IPR027417">
    <property type="entry name" value="P-loop_NTPase"/>
</dbReference>
<dbReference type="InterPro" id="IPR050496">
    <property type="entry name" value="SNF2_RAD54_helicase_repair"/>
</dbReference>
<dbReference type="AlphaFoldDB" id="A0AAE0LFN4"/>
<dbReference type="InterPro" id="IPR001650">
    <property type="entry name" value="Helicase_C-like"/>
</dbReference>
<dbReference type="Proteomes" id="UP001190700">
    <property type="component" value="Unassembled WGS sequence"/>
</dbReference>
<dbReference type="PANTHER" id="PTHR45629:SF7">
    <property type="entry name" value="DNA EXCISION REPAIR PROTEIN ERCC-6-RELATED"/>
    <property type="match status" value="1"/>
</dbReference>
<dbReference type="SUPFAM" id="SSF52540">
    <property type="entry name" value="P-loop containing nucleoside triphosphate hydrolases"/>
    <property type="match status" value="1"/>
</dbReference>
<name>A0AAE0LFN4_9CHLO</name>
<evidence type="ECO:0000313" key="5">
    <source>
        <dbReference type="Proteomes" id="UP001190700"/>
    </source>
</evidence>
<evidence type="ECO:0000259" key="3">
    <source>
        <dbReference type="PROSITE" id="PS51194"/>
    </source>
</evidence>
<dbReference type="GO" id="GO:0005634">
    <property type="term" value="C:nucleus"/>
    <property type="evidence" value="ECO:0007669"/>
    <property type="project" value="TreeGrafter"/>
</dbReference>
<proteinExistence type="predicted"/>
<sequence length="405" mass="44228">MGRGLLFWPRQEITNTDGIFSSGQAALGAILKLRKVCNSPELLQAPDGDLGHQYGDPSSDAAGQEACPRALTTGCIEDAGKLAVLRRMLHSMQEIGDRVILVSGFTSMINLLQTFCQKEDISFSRLDGSTAPEQRVEIVKRFNQGLGGEVFLLSRLAGGAGLNLVGANRLVLFDSDWNPAHDQQAMARVWRDGQTKPVVIYRMLSTGTIEEKMFQRQLLKSEVSDCMGFSSGELTECSFSHGELRDVFTFNPDSTCDTQELLHRQHQTASSMWQDVSAHCGDVPLERGLLEGNITYICKLDAAPDACCSSNSSLVPESAGDQPSPIKEQIDIEEEGGEASTGKMAHASLRRRCIIDDDDDDDGNNGEANQGSLGAENRGLDRRDQGNQDSDLDDDFMELGRDIFS</sequence>
<dbReference type="GO" id="GO:0016787">
    <property type="term" value="F:hydrolase activity"/>
    <property type="evidence" value="ECO:0007669"/>
    <property type="project" value="UniProtKB-KW"/>
</dbReference>
<dbReference type="Gene3D" id="1.20.120.850">
    <property type="entry name" value="SWI2/SNF2 ATPases, N-terminal domain"/>
    <property type="match status" value="1"/>
</dbReference>
<accession>A0AAE0LFN4</accession>
<comment type="caution">
    <text evidence="4">The sequence shown here is derived from an EMBL/GenBank/DDBJ whole genome shotgun (WGS) entry which is preliminary data.</text>
</comment>
<dbReference type="CDD" id="cd18793">
    <property type="entry name" value="SF2_C_SNF"/>
    <property type="match status" value="1"/>
</dbReference>
<feature type="domain" description="Helicase C-terminal" evidence="3">
    <location>
        <begin position="84"/>
        <end position="235"/>
    </location>
</feature>
<reference evidence="4 5" key="1">
    <citation type="journal article" date="2015" name="Genome Biol. Evol.">
        <title>Comparative Genomics of a Bacterivorous Green Alga Reveals Evolutionary Causalities and Consequences of Phago-Mixotrophic Mode of Nutrition.</title>
        <authorList>
            <person name="Burns J.A."/>
            <person name="Paasch A."/>
            <person name="Narechania A."/>
            <person name="Kim E."/>
        </authorList>
    </citation>
    <scope>NUCLEOTIDE SEQUENCE [LARGE SCALE GENOMIC DNA]</scope>
    <source>
        <strain evidence="4 5">PLY_AMNH</strain>
    </source>
</reference>
<dbReference type="GO" id="GO:0000724">
    <property type="term" value="P:double-strand break repair via homologous recombination"/>
    <property type="evidence" value="ECO:0007669"/>
    <property type="project" value="TreeGrafter"/>
</dbReference>
<gene>
    <name evidence="4" type="ORF">CYMTET_8623</name>
</gene>
<dbReference type="SMART" id="SM00490">
    <property type="entry name" value="HELICc"/>
    <property type="match status" value="1"/>
</dbReference>
<evidence type="ECO:0000256" key="1">
    <source>
        <dbReference type="ARBA" id="ARBA00022801"/>
    </source>
</evidence>
<dbReference type="InterPro" id="IPR049730">
    <property type="entry name" value="SNF2/RAD54-like_C"/>
</dbReference>
<dbReference type="GO" id="GO:0015616">
    <property type="term" value="F:DNA translocase activity"/>
    <property type="evidence" value="ECO:0007669"/>
    <property type="project" value="TreeGrafter"/>
</dbReference>
<dbReference type="PROSITE" id="PS51194">
    <property type="entry name" value="HELICASE_CTER"/>
    <property type="match status" value="1"/>
</dbReference>
<feature type="region of interest" description="Disordered" evidence="2">
    <location>
        <begin position="355"/>
        <end position="405"/>
    </location>
</feature>
<evidence type="ECO:0000313" key="4">
    <source>
        <dbReference type="EMBL" id="KAK3283696.1"/>
    </source>
</evidence>
<keyword evidence="1" id="KW-0378">Hydrolase</keyword>
<dbReference type="GO" id="GO:0007131">
    <property type="term" value="P:reciprocal meiotic recombination"/>
    <property type="evidence" value="ECO:0007669"/>
    <property type="project" value="TreeGrafter"/>
</dbReference>
<dbReference type="PANTHER" id="PTHR45629">
    <property type="entry name" value="SNF2/RAD54 FAMILY MEMBER"/>
    <property type="match status" value="1"/>
</dbReference>
<dbReference type="Pfam" id="PF00271">
    <property type="entry name" value="Helicase_C"/>
    <property type="match status" value="1"/>
</dbReference>
<dbReference type="Gene3D" id="3.40.50.300">
    <property type="entry name" value="P-loop containing nucleotide triphosphate hydrolases"/>
    <property type="match status" value="1"/>
</dbReference>